<organism evidence="2 3">
    <name type="scientific">Halocaridina rubra</name>
    <name type="common">Hawaiian red shrimp</name>
    <dbReference type="NCBI Taxonomy" id="373956"/>
    <lineage>
        <taxon>Eukaryota</taxon>
        <taxon>Metazoa</taxon>
        <taxon>Ecdysozoa</taxon>
        <taxon>Arthropoda</taxon>
        <taxon>Crustacea</taxon>
        <taxon>Multicrustacea</taxon>
        <taxon>Malacostraca</taxon>
        <taxon>Eumalacostraca</taxon>
        <taxon>Eucarida</taxon>
        <taxon>Decapoda</taxon>
        <taxon>Pleocyemata</taxon>
        <taxon>Caridea</taxon>
        <taxon>Atyoidea</taxon>
        <taxon>Atyidae</taxon>
        <taxon>Halocaridina</taxon>
    </lineage>
</organism>
<gene>
    <name evidence="2" type="ORF">SK128_019344</name>
</gene>
<keyword evidence="3" id="KW-1185">Reference proteome</keyword>
<evidence type="ECO:0000256" key="1">
    <source>
        <dbReference type="SAM" id="SignalP"/>
    </source>
</evidence>
<protein>
    <recommendedName>
        <fullName evidence="4">Secreted protein</fullName>
    </recommendedName>
</protein>
<feature type="chain" id="PRO_5042834617" description="Secreted protein" evidence="1">
    <location>
        <begin position="20"/>
        <end position="115"/>
    </location>
</feature>
<evidence type="ECO:0000313" key="2">
    <source>
        <dbReference type="EMBL" id="KAK7071609.1"/>
    </source>
</evidence>
<comment type="caution">
    <text evidence="2">The sequence shown here is derived from an EMBL/GenBank/DDBJ whole genome shotgun (WGS) entry which is preliminary data.</text>
</comment>
<evidence type="ECO:0008006" key="4">
    <source>
        <dbReference type="Google" id="ProtNLM"/>
    </source>
</evidence>
<dbReference type="EMBL" id="JAXCGZ010014173">
    <property type="protein sequence ID" value="KAK7071609.1"/>
    <property type="molecule type" value="Genomic_DNA"/>
</dbReference>
<sequence>MFFLLYFTSSVLIVANAIATKACNQTFYGLVDHMYQIDLQEPPTSGISSEFEGFHPLYVLETPPSEALICILTFSAIGGSHGDIVQITFTEFHVGHFNISADEGVGVGGCSGGLC</sequence>
<reference evidence="2 3" key="1">
    <citation type="submission" date="2023-11" db="EMBL/GenBank/DDBJ databases">
        <title>Halocaridina rubra genome assembly.</title>
        <authorList>
            <person name="Smith C."/>
        </authorList>
    </citation>
    <scope>NUCLEOTIDE SEQUENCE [LARGE SCALE GENOMIC DNA]</scope>
    <source>
        <strain evidence="2">EP-1</strain>
        <tissue evidence="2">Whole</tissue>
    </source>
</reference>
<feature type="signal peptide" evidence="1">
    <location>
        <begin position="1"/>
        <end position="19"/>
    </location>
</feature>
<name>A0AAN8X299_HALRR</name>
<proteinExistence type="predicted"/>
<accession>A0AAN8X299</accession>
<evidence type="ECO:0000313" key="3">
    <source>
        <dbReference type="Proteomes" id="UP001381693"/>
    </source>
</evidence>
<dbReference type="AlphaFoldDB" id="A0AAN8X299"/>
<keyword evidence="1" id="KW-0732">Signal</keyword>
<dbReference type="Proteomes" id="UP001381693">
    <property type="component" value="Unassembled WGS sequence"/>
</dbReference>